<dbReference type="CDD" id="cd11301">
    <property type="entry name" value="Fut1_Fut2_like"/>
    <property type="match status" value="1"/>
</dbReference>
<keyword evidence="2 3" id="KW-0808">Transferase</keyword>
<evidence type="ECO:0000256" key="2">
    <source>
        <dbReference type="ARBA" id="ARBA00022679"/>
    </source>
</evidence>
<organism evidence="3 4">
    <name type="scientific">Bacteroides fragilis str. 3976T8</name>
    <dbReference type="NCBI Taxonomy" id="1339314"/>
    <lineage>
        <taxon>Bacteria</taxon>
        <taxon>Pseudomonadati</taxon>
        <taxon>Bacteroidota</taxon>
        <taxon>Bacteroidia</taxon>
        <taxon>Bacteroidales</taxon>
        <taxon>Bacteroidaceae</taxon>
        <taxon>Bacteroides</taxon>
    </lineage>
</organism>
<evidence type="ECO:0000256" key="1">
    <source>
        <dbReference type="ARBA" id="ARBA00022676"/>
    </source>
</evidence>
<dbReference type="GO" id="GO:0008107">
    <property type="term" value="F:galactoside 2-alpha-L-fucosyltransferase activity"/>
    <property type="evidence" value="ECO:0007669"/>
    <property type="project" value="InterPro"/>
</dbReference>
<proteinExistence type="predicted"/>
<dbReference type="RefSeq" id="WP_057261280.1">
    <property type="nucleotide sequence ID" value="NZ_JGDS01000049.1"/>
</dbReference>
<dbReference type="PANTHER" id="PTHR11927:SF9">
    <property type="entry name" value="L-FUCOSYLTRANSFERASE"/>
    <property type="match status" value="1"/>
</dbReference>
<evidence type="ECO:0000313" key="4">
    <source>
        <dbReference type="Proteomes" id="UP000020938"/>
    </source>
</evidence>
<gene>
    <name evidence="3" type="ORF">M123_1953</name>
</gene>
<keyword evidence="1" id="KW-0328">Glycosyltransferase</keyword>
<reference evidence="3 4" key="1">
    <citation type="submission" date="2014-02" db="EMBL/GenBank/DDBJ databases">
        <authorList>
            <person name="Sears C."/>
            <person name="Carroll K."/>
            <person name="Sack B.R."/>
            <person name="Qadri F."/>
            <person name="Myers L.L."/>
            <person name="Chung G.-T."/>
            <person name="Escheverria P."/>
            <person name="Fraser C.M."/>
            <person name="Sadzewicz L."/>
            <person name="Shefchek K.A."/>
            <person name="Tallon L."/>
            <person name="Das S.P."/>
            <person name="Daugherty S."/>
            <person name="Mongodin E.F."/>
        </authorList>
    </citation>
    <scope>NUCLEOTIDE SEQUENCE [LARGE SCALE GENOMIC DNA]</scope>
    <source>
        <strain evidence="3 4">3976T8</strain>
    </source>
</reference>
<name>A0A016AQI0_BACFG</name>
<evidence type="ECO:0000313" key="3">
    <source>
        <dbReference type="EMBL" id="EXZ73680.1"/>
    </source>
</evidence>
<dbReference type="InterPro" id="IPR002516">
    <property type="entry name" value="Glyco_trans_11"/>
</dbReference>
<dbReference type="AlphaFoldDB" id="A0A016AQI0"/>
<dbReference type="Pfam" id="PF01531">
    <property type="entry name" value="Glyco_transf_11"/>
    <property type="match status" value="1"/>
</dbReference>
<dbReference type="Gene3D" id="3.40.50.11350">
    <property type="match status" value="1"/>
</dbReference>
<dbReference type="EMBL" id="JGDS01000049">
    <property type="protein sequence ID" value="EXZ73680.1"/>
    <property type="molecule type" value="Genomic_DNA"/>
</dbReference>
<sequence>MKKVIFSGGLGNQMFQYAFYLFLKKKGIKAVIDNSLYSEFKMHNGFELIKVFDIKESIYRTYFLKVHLIFIKLLMKIPPVRKLSCKDDVIPIGDHEFDPPYARFYLGYWQSKKIVNYVIEELRAQFIFRNIPQMTIEKGDFLSSINSVSIHIRRGDYMGIPAYQGICNEIYYERAISFMKEHFLNPRFYVFSNDSIWAKLFLEKFDIDMEIIVTPPIYSYWDMYLMSRCKNHIIANSTFSWWAAVLNMNKDKIVISPTIFKKDECIDIIFDDWVKISNI</sequence>
<dbReference type="PANTHER" id="PTHR11927">
    <property type="entry name" value="GALACTOSIDE 2-L-FUCOSYLTRANSFERASE"/>
    <property type="match status" value="1"/>
</dbReference>
<accession>A0A016AQI0</accession>
<protein>
    <submittedName>
        <fullName evidence="3">Glycosyl transferase 11 family protein</fullName>
    </submittedName>
</protein>
<dbReference type="GO" id="GO:0005975">
    <property type="term" value="P:carbohydrate metabolic process"/>
    <property type="evidence" value="ECO:0007669"/>
    <property type="project" value="InterPro"/>
</dbReference>
<dbReference type="GO" id="GO:0016020">
    <property type="term" value="C:membrane"/>
    <property type="evidence" value="ECO:0007669"/>
    <property type="project" value="InterPro"/>
</dbReference>
<comment type="caution">
    <text evidence="3">The sequence shown here is derived from an EMBL/GenBank/DDBJ whole genome shotgun (WGS) entry which is preliminary data.</text>
</comment>
<dbReference type="Proteomes" id="UP000020938">
    <property type="component" value="Unassembled WGS sequence"/>
</dbReference>
<dbReference type="PATRIC" id="fig|1339314.3.peg.2163"/>